<evidence type="ECO:0000256" key="5">
    <source>
        <dbReference type="ARBA" id="ARBA00005359"/>
    </source>
</evidence>
<evidence type="ECO:0000256" key="10">
    <source>
        <dbReference type="ARBA" id="ARBA00022975"/>
    </source>
</evidence>
<comment type="similarity">
    <text evidence="5">Belongs to the dihydroorotate dehydrogenase family. Type 2 subfamily.</text>
</comment>
<gene>
    <name evidence="16" type="ORF">SAMN02745781_04089</name>
</gene>
<organism evidence="16 17">
    <name type="scientific">Vibrio gazogenes DSM 21264 = NBRC 103151</name>
    <dbReference type="NCBI Taxonomy" id="1123492"/>
    <lineage>
        <taxon>Bacteria</taxon>
        <taxon>Pseudomonadati</taxon>
        <taxon>Pseudomonadota</taxon>
        <taxon>Gammaproteobacteria</taxon>
        <taxon>Vibrionales</taxon>
        <taxon>Vibrionaceae</taxon>
        <taxon>Vibrio</taxon>
    </lineage>
</organism>
<comment type="catalytic activity">
    <reaction evidence="13">
        <text>(S)-dihydroorotate + a quinone = orotate + a quinol</text>
        <dbReference type="Rhea" id="RHEA:30187"/>
        <dbReference type="ChEBI" id="CHEBI:24646"/>
        <dbReference type="ChEBI" id="CHEBI:30839"/>
        <dbReference type="ChEBI" id="CHEBI:30864"/>
        <dbReference type="ChEBI" id="CHEBI:132124"/>
        <dbReference type="EC" id="1.3.5.2"/>
    </reaction>
</comment>
<dbReference type="InterPro" id="IPR005720">
    <property type="entry name" value="Dihydroorotate_DH_cat"/>
</dbReference>
<evidence type="ECO:0000256" key="2">
    <source>
        <dbReference type="ARBA" id="ARBA00003125"/>
    </source>
</evidence>
<dbReference type="PIRSF" id="PIRSF000164">
    <property type="entry name" value="DHO_oxidase"/>
    <property type="match status" value="1"/>
</dbReference>
<dbReference type="NCBIfam" id="NF003652">
    <property type="entry name" value="PRK05286.2-5"/>
    <property type="match status" value="1"/>
</dbReference>
<reference evidence="17" key="1">
    <citation type="submission" date="2016-11" db="EMBL/GenBank/DDBJ databases">
        <authorList>
            <person name="Varghese N."/>
            <person name="Submissions S."/>
        </authorList>
    </citation>
    <scope>NUCLEOTIDE SEQUENCE [LARGE SCALE GENOMIC DNA]</scope>
    <source>
        <strain evidence="17">DSM 21264</strain>
    </source>
</reference>
<name>A0A1M5HFV1_VIBGA</name>
<dbReference type="GO" id="GO:0106430">
    <property type="term" value="F:dihydroorotate dehydrogenase (quinone) activity"/>
    <property type="evidence" value="ECO:0007669"/>
    <property type="project" value="UniProtKB-EC"/>
</dbReference>
<comment type="pathway">
    <text evidence="4">Pyrimidine metabolism; UMP biosynthesis via de novo pathway; orotate from (S)-dihydroorotate (quinone route): step 1/1.</text>
</comment>
<dbReference type="InterPro" id="IPR001295">
    <property type="entry name" value="Dihydroorotate_DH_CS"/>
</dbReference>
<dbReference type="InterPro" id="IPR012135">
    <property type="entry name" value="Dihydroorotate_DH_1_2"/>
</dbReference>
<evidence type="ECO:0000256" key="13">
    <source>
        <dbReference type="ARBA" id="ARBA00048639"/>
    </source>
</evidence>
<comment type="cofactor">
    <cofactor evidence="1">
        <name>FMN</name>
        <dbReference type="ChEBI" id="CHEBI:58210"/>
    </cofactor>
</comment>
<dbReference type="UniPathway" id="UPA00070">
    <property type="reaction ID" value="UER00946"/>
</dbReference>
<dbReference type="PANTHER" id="PTHR48109">
    <property type="entry name" value="DIHYDROOROTATE DEHYDROGENASE (QUINONE), MITOCHONDRIAL-RELATED"/>
    <property type="match status" value="1"/>
</dbReference>
<dbReference type="NCBIfam" id="NF003645">
    <property type="entry name" value="PRK05286.1-2"/>
    <property type="match status" value="1"/>
</dbReference>
<dbReference type="NCBIfam" id="TIGR01036">
    <property type="entry name" value="pyrD_sub2"/>
    <property type="match status" value="1"/>
</dbReference>
<dbReference type="EMBL" id="FQUH01000032">
    <property type="protein sequence ID" value="SHG14807.1"/>
    <property type="molecule type" value="Genomic_DNA"/>
</dbReference>
<feature type="domain" description="Dihydroorotate dehydrogenase catalytic" evidence="15">
    <location>
        <begin position="41"/>
        <end position="330"/>
    </location>
</feature>
<evidence type="ECO:0000313" key="17">
    <source>
        <dbReference type="Proteomes" id="UP000184159"/>
    </source>
</evidence>
<dbReference type="GO" id="GO:0006207">
    <property type="term" value="P:'de novo' pyrimidine nucleobase biosynthetic process"/>
    <property type="evidence" value="ECO:0007669"/>
    <property type="project" value="UniProtKB-UniRule"/>
</dbReference>
<keyword evidence="10" id="KW-0665">Pyrimidine biosynthesis</keyword>
<accession>A0A1M5HFV1</accession>
<evidence type="ECO:0000256" key="1">
    <source>
        <dbReference type="ARBA" id="ARBA00001917"/>
    </source>
</evidence>
<evidence type="ECO:0000256" key="9">
    <source>
        <dbReference type="ARBA" id="ARBA00022643"/>
    </source>
</evidence>
<evidence type="ECO:0000256" key="6">
    <source>
        <dbReference type="ARBA" id="ARBA00012791"/>
    </source>
</evidence>
<dbReference type="Gene3D" id="3.20.20.70">
    <property type="entry name" value="Aldolase class I"/>
    <property type="match status" value="1"/>
</dbReference>
<evidence type="ECO:0000259" key="15">
    <source>
        <dbReference type="Pfam" id="PF01180"/>
    </source>
</evidence>
<evidence type="ECO:0000313" key="16">
    <source>
        <dbReference type="EMBL" id="SHG14807.1"/>
    </source>
</evidence>
<evidence type="ECO:0000256" key="11">
    <source>
        <dbReference type="ARBA" id="ARBA00023002"/>
    </source>
</evidence>
<dbReference type="InterPro" id="IPR013785">
    <property type="entry name" value="Aldolase_TIM"/>
</dbReference>
<dbReference type="InterPro" id="IPR050074">
    <property type="entry name" value="DHO_dehydrogenase"/>
</dbReference>
<keyword evidence="11" id="KW-0560">Oxidoreductase</keyword>
<dbReference type="EC" id="1.3.5.2" evidence="6 14"/>
<protein>
    <recommendedName>
        <fullName evidence="7 14">Dihydroorotate dehydrogenase (quinone)</fullName>
        <ecNumber evidence="6 14">1.3.5.2</ecNumber>
    </recommendedName>
</protein>
<evidence type="ECO:0000256" key="3">
    <source>
        <dbReference type="ARBA" id="ARBA00004370"/>
    </source>
</evidence>
<sequence length="347" mass="38569">MKFRFYTTCLHILPPEIAHHLSIWGLRYFSPKQSIEIPAGLSQTLWKKKFAHPIGLAAGFDKDAEAYNALGRLGFSFVEVGSITPKAQPGHPRPRLFRLKDNQAIINRYGFNSKGMNYAKQMLENRRDNMILGINLGKNKETVNYLDDFLQVAETLIPYADYLTINLSSPNTPGLRDLQQAEIIEPLLKSLDVLRVEEASGCPIFIKLSPDIAPSEETELLSYLASSIIDGIIVSNTTISRDGLSLSPTSKQSGGLSGKPLQKRARDMLIRVYSTVGRDKPIIASGGINSGVEAYERICMGASLCQIYTAFVYEGPDIISRMLTEMEQCMLRDGYSTIEQAIGSYYV</sequence>
<dbReference type="Pfam" id="PF01180">
    <property type="entry name" value="DHO_dh"/>
    <property type="match status" value="1"/>
</dbReference>
<keyword evidence="12" id="KW-0472">Membrane</keyword>
<dbReference type="GO" id="GO:0044205">
    <property type="term" value="P:'de novo' UMP biosynthetic process"/>
    <property type="evidence" value="ECO:0007669"/>
    <property type="project" value="UniProtKB-UniPathway"/>
</dbReference>
<keyword evidence="8" id="KW-0285">Flavoprotein</keyword>
<dbReference type="PROSITE" id="PS00912">
    <property type="entry name" value="DHODEHASE_2"/>
    <property type="match status" value="1"/>
</dbReference>
<dbReference type="Proteomes" id="UP000184159">
    <property type="component" value="Unassembled WGS sequence"/>
</dbReference>
<keyword evidence="9" id="KW-0288">FMN</keyword>
<evidence type="ECO:0000256" key="12">
    <source>
        <dbReference type="ARBA" id="ARBA00023136"/>
    </source>
</evidence>
<dbReference type="PROSITE" id="PS00911">
    <property type="entry name" value="DHODEHASE_1"/>
    <property type="match status" value="1"/>
</dbReference>
<evidence type="ECO:0000256" key="4">
    <source>
        <dbReference type="ARBA" id="ARBA00005161"/>
    </source>
</evidence>
<keyword evidence="17" id="KW-1185">Reference proteome</keyword>
<evidence type="ECO:0000256" key="14">
    <source>
        <dbReference type="NCBIfam" id="TIGR01036"/>
    </source>
</evidence>
<dbReference type="InterPro" id="IPR005719">
    <property type="entry name" value="Dihydroorotate_DH_2"/>
</dbReference>
<evidence type="ECO:0000256" key="8">
    <source>
        <dbReference type="ARBA" id="ARBA00022630"/>
    </source>
</evidence>
<dbReference type="GO" id="GO:0016020">
    <property type="term" value="C:membrane"/>
    <property type="evidence" value="ECO:0007669"/>
    <property type="project" value="UniProtKB-SubCell"/>
</dbReference>
<dbReference type="AlphaFoldDB" id="A0A1M5HFV1"/>
<dbReference type="PANTHER" id="PTHR48109:SF4">
    <property type="entry name" value="DIHYDROOROTATE DEHYDROGENASE (QUINONE), MITOCHONDRIAL"/>
    <property type="match status" value="1"/>
</dbReference>
<evidence type="ECO:0000256" key="7">
    <source>
        <dbReference type="ARBA" id="ARBA00018366"/>
    </source>
</evidence>
<proteinExistence type="inferred from homology"/>
<dbReference type="RefSeq" id="WP_072963547.1">
    <property type="nucleotide sequence ID" value="NZ_FQUH01000032.1"/>
</dbReference>
<comment type="subcellular location">
    <subcellularLocation>
        <location evidence="3">Membrane</location>
    </subcellularLocation>
</comment>
<dbReference type="GO" id="GO:0005737">
    <property type="term" value="C:cytoplasm"/>
    <property type="evidence" value="ECO:0007669"/>
    <property type="project" value="InterPro"/>
</dbReference>
<dbReference type="CDD" id="cd04738">
    <property type="entry name" value="DHOD_2_like"/>
    <property type="match status" value="1"/>
</dbReference>
<comment type="function">
    <text evidence="2">Catalyzes the conversion of dihydroorotate to orotate with quinone as electron acceptor.</text>
</comment>
<dbReference type="SUPFAM" id="SSF51395">
    <property type="entry name" value="FMN-linked oxidoreductases"/>
    <property type="match status" value="1"/>
</dbReference>